<name>A0A1G5QB26_9RHOB</name>
<feature type="transmembrane region" description="Helical" evidence="1">
    <location>
        <begin position="21"/>
        <end position="44"/>
    </location>
</feature>
<dbReference type="Proteomes" id="UP000198767">
    <property type="component" value="Unassembled WGS sequence"/>
</dbReference>
<evidence type="ECO:0000313" key="2">
    <source>
        <dbReference type="EMBL" id="SCZ58551.1"/>
    </source>
</evidence>
<sequence length="208" mass="23216">MEMPLTMRHAGYGTHNSAKGIALSLVPRGCFAVLALLFGFFLALSTQATFATSEISRFVGVYTGEAHLTNALGEAETRHLQVQIRDGEGSFWVKWTTGRVRQDGSLKNKSYEVEFRPSDREGIFAAAMRHNVFGHAVPLNPLKGEPYVWGRIIGDTLTVYSLFIDPDGNYDIQQYDRTLVEGGLMLDFKSHRNGMPLVSVQSFLERLQ</sequence>
<evidence type="ECO:0000313" key="3">
    <source>
        <dbReference type="Proteomes" id="UP000198767"/>
    </source>
</evidence>
<protein>
    <submittedName>
        <fullName evidence="2">Uncharacterized protein</fullName>
    </submittedName>
</protein>
<keyword evidence="3" id="KW-1185">Reference proteome</keyword>
<proteinExistence type="predicted"/>
<keyword evidence="1" id="KW-0812">Transmembrane</keyword>
<organism evidence="2 3">
    <name type="scientific">Epibacterium ulvae</name>
    <dbReference type="NCBI Taxonomy" id="1156985"/>
    <lineage>
        <taxon>Bacteria</taxon>
        <taxon>Pseudomonadati</taxon>
        <taxon>Pseudomonadota</taxon>
        <taxon>Alphaproteobacteria</taxon>
        <taxon>Rhodobacterales</taxon>
        <taxon>Roseobacteraceae</taxon>
        <taxon>Epibacterium</taxon>
    </lineage>
</organism>
<reference evidence="2 3" key="1">
    <citation type="submission" date="2016-10" db="EMBL/GenBank/DDBJ databases">
        <authorList>
            <person name="de Groot N.N."/>
        </authorList>
    </citation>
    <scope>NUCLEOTIDE SEQUENCE [LARGE SCALE GENOMIC DNA]</scope>
    <source>
        <strain evidence="2 3">U95</strain>
    </source>
</reference>
<dbReference type="AlphaFoldDB" id="A0A1G5QB26"/>
<keyword evidence="1" id="KW-1133">Transmembrane helix</keyword>
<dbReference type="EMBL" id="FMWG01000003">
    <property type="protein sequence ID" value="SCZ58551.1"/>
    <property type="molecule type" value="Genomic_DNA"/>
</dbReference>
<keyword evidence="1" id="KW-0472">Membrane</keyword>
<evidence type="ECO:0000256" key="1">
    <source>
        <dbReference type="SAM" id="Phobius"/>
    </source>
</evidence>
<accession>A0A1G5QB26</accession>
<dbReference type="STRING" id="1156985.SAMN04488118_103333"/>
<gene>
    <name evidence="2" type="ORF">SAMN04488118_103333</name>
</gene>